<protein>
    <recommendedName>
        <fullName evidence="4">Small secreted protein</fullName>
    </recommendedName>
</protein>
<dbReference type="AlphaFoldDB" id="A0ABD5E232"/>
<dbReference type="EMBL" id="JAVRER010000005">
    <property type="protein sequence ID" value="MDT0414692.1"/>
    <property type="molecule type" value="Genomic_DNA"/>
</dbReference>
<feature type="signal peptide" evidence="1">
    <location>
        <begin position="1"/>
        <end position="29"/>
    </location>
</feature>
<sequence>MALRRPLRRTLLAAAVLSASVLTTPSAHAAPLPPACQDALLKTLDKFPVTYFTVPEKAKTALFDEVGALSEADQEAFTQPACTAWNNWATANGQAVATDLDNRYQKAGGGACVKFAASSVGTLKKFAPQIPEKTRGLEKVAKKVWKNAMRKLSTEATNADCRKAYDGAKAGW</sequence>
<evidence type="ECO:0000313" key="3">
    <source>
        <dbReference type="Proteomes" id="UP001183607"/>
    </source>
</evidence>
<dbReference type="RefSeq" id="WP_007819676.1">
    <property type="nucleotide sequence ID" value="NZ_JAVRER010000005.1"/>
</dbReference>
<gene>
    <name evidence="2" type="ORF">RM574_04245</name>
</gene>
<comment type="caution">
    <text evidence="2">The sequence shown here is derived from an EMBL/GenBank/DDBJ whole genome shotgun (WGS) entry which is preliminary data.</text>
</comment>
<dbReference type="Proteomes" id="UP001183607">
    <property type="component" value="Unassembled WGS sequence"/>
</dbReference>
<organism evidence="2 3">
    <name type="scientific">Streptomyces evansiae</name>
    <dbReference type="NCBI Taxonomy" id="3075535"/>
    <lineage>
        <taxon>Bacteria</taxon>
        <taxon>Bacillati</taxon>
        <taxon>Actinomycetota</taxon>
        <taxon>Actinomycetes</taxon>
        <taxon>Kitasatosporales</taxon>
        <taxon>Streptomycetaceae</taxon>
        <taxon>Streptomyces</taxon>
    </lineage>
</organism>
<reference evidence="3" key="1">
    <citation type="submission" date="2023-07" db="EMBL/GenBank/DDBJ databases">
        <title>30 novel species of actinomycetes from the DSMZ collection.</title>
        <authorList>
            <person name="Nouioui I."/>
        </authorList>
    </citation>
    <scope>NUCLEOTIDE SEQUENCE [LARGE SCALE GENOMIC DNA]</scope>
    <source>
        <strain evidence="3">DSM 41982</strain>
    </source>
</reference>
<keyword evidence="1" id="KW-0732">Signal</keyword>
<feature type="chain" id="PRO_5044758041" description="Small secreted protein" evidence="1">
    <location>
        <begin position="30"/>
        <end position="172"/>
    </location>
</feature>
<evidence type="ECO:0000313" key="2">
    <source>
        <dbReference type="EMBL" id="MDT0414692.1"/>
    </source>
</evidence>
<name>A0ABD5E232_9ACTN</name>
<dbReference type="PROSITE" id="PS51318">
    <property type="entry name" value="TAT"/>
    <property type="match status" value="1"/>
</dbReference>
<evidence type="ECO:0000256" key="1">
    <source>
        <dbReference type="SAM" id="SignalP"/>
    </source>
</evidence>
<evidence type="ECO:0008006" key="4">
    <source>
        <dbReference type="Google" id="ProtNLM"/>
    </source>
</evidence>
<proteinExistence type="predicted"/>
<dbReference type="InterPro" id="IPR006311">
    <property type="entry name" value="TAT_signal"/>
</dbReference>
<accession>A0ABD5E232</accession>